<comment type="catalytic activity">
    <reaction evidence="10">
        <text>D-xylose(out) = D-xylose(in)</text>
        <dbReference type="Rhea" id="RHEA:78427"/>
        <dbReference type="ChEBI" id="CHEBI:53455"/>
    </reaction>
    <physiologicalReaction direction="left-to-right" evidence="10">
        <dbReference type="Rhea" id="RHEA:78428"/>
    </physiologicalReaction>
</comment>
<feature type="transmembrane region" description="Helical" evidence="16">
    <location>
        <begin position="114"/>
        <end position="133"/>
    </location>
</feature>
<dbReference type="InterPro" id="IPR002698">
    <property type="entry name" value="FTHF_cligase"/>
</dbReference>
<gene>
    <name evidence="18" type="primary">COG0212</name>
    <name evidence="18" type="ORF">SNAT2548_LOCUS9474</name>
</gene>
<comment type="catalytic activity">
    <reaction evidence="8">
        <text>D-galactose(in) = D-galactose(out)</text>
        <dbReference type="Rhea" id="RHEA:34915"/>
        <dbReference type="ChEBI" id="CHEBI:4139"/>
    </reaction>
    <physiologicalReaction direction="right-to-left" evidence="8">
        <dbReference type="Rhea" id="RHEA:34917"/>
    </physiologicalReaction>
</comment>
<dbReference type="SUPFAM" id="SSF100950">
    <property type="entry name" value="NagB/RpiA/CoA transferase-like"/>
    <property type="match status" value="1"/>
</dbReference>
<evidence type="ECO:0000256" key="15">
    <source>
        <dbReference type="SAM" id="MobiDB-lite"/>
    </source>
</evidence>
<evidence type="ECO:0000256" key="7">
    <source>
        <dbReference type="ARBA" id="ARBA00023136"/>
    </source>
</evidence>
<dbReference type="InterPro" id="IPR037171">
    <property type="entry name" value="NagB/RpiA_transferase-like"/>
</dbReference>
<dbReference type="InterPro" id="IPR005828">
    <property type="entry name" value="MFS_sugar_transport-like"/>
</dbReference>
<keyword evidence="6 16" id="KW-1133">Transmembrane helix</keyword>
<evidence type="ECO:0000256" key="1">
    <source>
        <dbReference type="ARBA" id="ARBA00004141"/>
    </source>
</evidence>
<evidence type="ECO:0000256" key="16">
    <source>
        <dbReference type="SAM" id="Phobius"/>
    </source>
</evidence>
<dbReference type="PANTHER" id="PTHR13017:SF0">
    <property type="entry name" value="METHENYLTETRAHYDROFOLATE SYNTHASE DOMAIN-CONTAINING PROTEIN"/>
    <property type="match status" value="1"/>
</dbReference>
<dbReference type="PRINTS" id="PR00171">
    <property type="entry name" value="SUGRTRNSPORT"/>
</dbReference>
<feature type="transmembrane region" description="Helical" evidence="16">
    <location>
        <begin position="84"/>
        <end position="102"/>
    </location>
</feature>
<feature type="region of interest" description="Disordered" evidence="15">
    <location>
        <begin position="838"/>
        <end position="887"/>
    </location>
</feature>
<reference evidence="18" key="1">
    <citation type="submission" date="2021-02" db="EMBL/GenBank/DDBJ databases">
        <authorList>
            <person name="Dougan E. K."/>
            <person name="Rhodes N."/>
            <person name="Thang M."/>
            <person name="Chan C."/>
        </authorList>
    </citation>
    <scope>NUCLEOTIDE SEQUENCE</scope>
</reference>
<evidence type="ECO:0000256" key="4">
    <source>
        <dbReference type="ARBA" id="ARBA00022692"/>
    </source>
</evidence>
<evidence type="ECO:0000256" key="10">
    <source>
        <dbReference type="ARBA" id="ARBA00044656"/>
    </source>
</evidence>
<comment type="subcellular location">
    <subcellularLocation>
        <location evidence="1">Membrane</location>
        <topology evidence="1">Multi-pass membrane protein</topology>
    </subcellularLocation>
</comment>
<dbReference type="OrthoDB" id="428504at2759"/>
<dbReference type="FunFam" id="3.40.50.10420:FF:000001">
    <property type="entry name" value="Methenyltetrahydrofolate synthase domain-containing protein"/>
    <property type="match status" value="1"/>
</dbReference>
<dbReference type="AlphaFoldDB" id="A0A812KN49"/>
<feature type="transmembrane region" description="Helical" evidence="16">
    <location>
        <begin position="139"/>
        <end position="161"/>
    </location>
</feature>
<feature type="transmembrane region" description="Helical" evidence="16">
    <location>
        <begin position="173"/>
        <end position="192"/>
    </location>
</feature>
<comment type="catalytic activity">
    <reaction evidence="13">
        <text>D-fructose(out) = D-fructose(in)</text>
        <dbReference type="Rhea" id="RHEA:60372"/>
        <dbReference type="ChEBI" id="CHEBI:37721"/>
    </reaction>
    <physiologicalReaction direction="left-to-right" evidence="13">
        <dbReference type="Rhea" id="RHEA:60373"/>
    </physiologicalReaction>
</comment>
<evidence type="ECO:0000256" key="6">
    <source>
        <dbReference type="ARBA" id="ARBA00022989"/>
    </source>
</evidence>
<organism evidence="18 19">
    <name type="scientific">Symbiodinium natans</name>
    <dbReference type="NCBI Taxonomy" id="878477"/>
    <lineage>
        <taxon>Eukaryota</taxon>
        <taxon>Sar</taxon>
        <taxon>Alveolata</taxon>
        <taxon>Dinophyceae</taxon>
        <taxon>Suessiales</taxon>
        <taxon>Symbiodiniaceae</taxon>
        <taxon>Symbiodinium</taxon>
    </lineage>
</organism>
<dbReference type="InterPro" id="IPR024185">
    <property type="entry name" value="FTHF_cligase-like_sf"/>
</dbReference>
<dbReference type="Gene3D" id="1.20.1250.20">
    <property type="entry name" value="MFS general substrate transporter like domains"/>
    <property type="match status" value="2"/>
</dbReference>
<proteinExistence type="predicted"/>
<evidence type="ECO:0000256" key="12">
    <source>
        <dbReference type="ARBA" id="ARBA00044668"/>
    </source>
</evidence>
<feature type="domain" description="Major facilitator superfamily (MFS) profile" evidence="17">
    <location>
        <begin position="36"/>
        <end position="532"/>
    </location>
</feature>
<sequence length="887" mass="98386">MQADVDDNERRPTHSRSKPSQEEVLEPPMFGIATQAVYAGVIGSFLYGYMLCYLNSCMDFITLTFEWCKSAVISDCLASRINSGLINAVLYLGAAAGALLLGRPFMADHSSRQQLIISDLFFIFGGLAGAFATGIKCLLVSRMLSGIALGISAIAAPVYIAEVSPVEYRGLHAAKHGLYIAVGLLFAELIGLPQDPPGNGLTETNSWFWRVILGLPMLAAGLQYTLMKFDLPIDPALYLVRQGQMEEARMMLYKTYGLAAPETPLADSEYCLTGSFVRVAKLELKLKDLAAPWPEEAVSAAVRPVGGQIRPQNTLGLIASIYPGTFFIRSFEAKRDDSKVVAAEAQGARRITVIQAHNLQARLTGINALMAYSNGLFAQAGIPNSDLTLASVGMCIANVLVSVWSTHLVDNMGRRSLLLYGCMTQSAAMAPWLGTIIRMPLVVQGLSAFIFFSFFVVSWNFGLGAITWLWLSEIYPMEIRGPALSACGVIKWLSCFFVVLIARTCTTRASSLAAVRWTLVGCTCIALRPRLQHRRSYMQVRQSKETEEERLRLDKEAREGMQEYMKLIQELAENGNIRAQKTAWKWDIRQRVWNYLEDNDLADFPRPVHHRIPNFQGSARAGERLAELPEFLDAKVVKVNPDTPQKSVRVAALRARKILYVPQPRLRTGFFSRIEPGTVPPEKYNFAATARGMKQLADPMDLDDNTKIDVVVVGSSAVHPETGIRVGKGEGFAELEYGMMRQLGMIDENTPIITTVHDSQVISDDFPPKGKGMMKHDVPVDIIVTPTRTIYVNKEKQPAKPKGIYWDLLSREKLATIRVLQDLKARIESQTGIELELAEQEEALPPLAKRGPQRGQGKRKPQRKPERKEIPEATQISGVKGRLRRPE</sequence>
<protein>
    <recommendedName>
        <fullName evidence="14">Hexose transporter 1</fullName>
    </recommendedName>
    <alternativeName>
        <fullName evidence="3">Methenyltetrahydrofolate synthase domain-containing protein</fullName>
    </alternativeName>
</protein>
<dbReference type="PROSITE" id="PS00217">
    <property type="entry name" value="SUGAR_TRANSPORT_2"/>
    <property type="match status" value="1"/>
</dbReference>
<feature type="region of interest" description="Disordered" evidence="15">
    <location>
        <begin position="1"/>
        <end position="23"/>
    </location>
</feature>
<keyword evidence="4 16" id="KW-0812">Transmembrane</keyword>
<evidence type="ECO:0000256" key="13">
    <source>
        <dbReference type="ARBA" id="ARBA00044710"/>
    </source>
</evidence>
<keyword evidence="5" id="KW-0694">RNA-binding</keyword>
<dbReference type="EMBL" id="CAJNDS010000739">
    <property type="protein sequence ID" value="CAE7231297.1"/>
    <property type="molecule type" value="Genomic_DNA"/>
</dbReference>
<evidence type="ECO:0000256" key="11">
    <source>
        <dbReference type="ARBA" id="ARBA00044662"/>
    </source>
</evidence>
<dbReference type="InterPro" id="IPR036259">
    <property type="entry name" value="MFS_trans_sf"/>
</dbReference>
<feature type="transmembrane region" description="Helical" evidence="16">
    <location>
        <begin position="387"/>
        <end position="405"/>
    </location>
</feature>
<comment type="catalytic activity">
    <reaction evidence="12">
        <text>D-glucosamine(out) = D-glucosamine(in)</text>
        <dbReference type="Rhea" id="RHEA:78423"/>
        <dbReference type="ChEBI" id="CHEBI:58723"/>
    </reaction>
    <physiologicalReaction direction="left-to-right" evidence="12">
        <dbReference type="Rhea" id="RHEA:78424"/>
    </physiologicalReaction>
</comment>
<evidence type="ECO:0000313" key="19">
    <source>
        <dbReference type="Proteomes" id="UP000604046"/>
    </source>
</evidence>
<dbReference type="Pfam" id="PF00083">
    <property type="entry name" value="Sugar_tr"/>
    <property type="match status" value="2"/>
</dbReference>
<evidence type="ECO:0000256" key="9">
    <source>
        <dbReference type="ARBA" id="ARBA00044648"/>
    </source>
</evidence>
<comment type="catalytic activity">
    <reaction evidence="11">
        <text>D-mannose(out) = D-mannose(in)</text>
        <dbReference type="Rhea" id="RHEA:78391"/>
        <dbReference type="ChEBI" id="CHEBI:4208"/>
    </reaction>
    <physiologicalReaction direction="left-to-right" evidence="11">
        <dbReference type="Rhea" id="RHEA:78392"/>
    </physiologicalReaction>
</comment>
<dbReference type="GO" id="GO:0022857">
    <property type="term" value="F:transmembrane transporter activity"/>
    <property type="evidence" value="ECO:0007669"/>
    <property type="project" value="InterPro"/>
</dbReference>
<dbReference type="InterPro" id="IPR005829">
    <property type="entry name" value="Sugar_transporter_CS"/>
</dbReference>
<dbReference type="Proteomes" id="UP000604046">
    <property type="component" value="Unassembled WGS sequence"/>
</dbReference>
<dbReference type="InterPro" id="IPR003663">
    <property type="entry name" value="Sugar/inositol_transpt"/>
</dbReference>
<dbReference type="Pfam" id="PF01812">
    <property type="entry name" value="5-FTHF_cyc-lig"/>
    <property type="match status" value="1"/>
</dbReference>
<feature type="transmembrane region" description="Helical" evidence="16">
    <location>
        <begin position="36"/>
        <end position="56"/>
    </location>
</feature>
<evidence type="ECO:0000256" key="8">
    <source>
        <dbReference type="ARBA" id="ARBA00044637"/>
    </source>
</evidence>
<keyword evidence="7 16" id="KW-0472">Membrane</keyword>
<comment type="caution">
    <text evidence="18">The sequence shown here is derived from an EMBL/GenBank/DDBJ whole genome shotgun (WGS) entry which is preliminary data.</text>
</comment>
<dbReference type="GO" id="GO:0005737">
    <property type="term" value="C:cytoplasm"/>
    <property type="evidence" value="ECO:0007669"/>
    <property type="project" value="TreeGrafter"/>
</dbReference>
<dbReference type="InterPro" id="IPR020846">
    <property type="entry name" value="MFS_dom"/>
</dbReference>
<evidence type="ECO:0000256" key="3">
    <source>
        <dbReference type="ARBA" id="ARBA00015518"/>
    </source>
</evidence>
<feature type="transmembrane region" description="Helical" evidence="16">
    <location>
        <begin position="417"/>
        <end position="437"/>
    </location>
</feature>
<feature type="transmembrane region" description="Helical" evidence="16">
    <location>
        <begin position="207"/>
        <end position="226"/>
    </location>
</feature>
<dbReference type="PROSITE" id="PS50850">
    <property type="entry name" value="MFS"/>
    <property type="match status" value="1"/>
</dbReference>
<accession>A0A812KN49</accession>
<evidence type="ECO:0000259" key="17">
    <source>
        <dbReference type="PROSITE" id="PS50850"/>
    </source>
</evidence>
<feature type="transmembrane region" description="Helical" evidence="16">
    <location>
        <begin position="449"/>
        <end position="471"/>
    </location>
</feature>
<evidence type="ECO:0000313" key="18">
    <source>
        <dbReference type="EMBL" id="CAE7231297.1"/>
    </source>
</evidence>
<feature type="transmembrane region" description="Helical" evidence="16">
    <location>
        <begin position="483"/>
        <end position="502"/>
    </location>
</feature>
<evidence type="ECO:0000256" key="2">
    <source>
        <dbReference type="ARBA" id="ARBA00011738"/>
    </source>
</evidence>
<dbReference type="PANTHER" id="PTHR13017">
    <property type="entry name" value="5-FORMYLTETRAHYDROFOLATE CYCLO-LIGASE-RELATED"/>
    <property type="match status" value="1"/>
</dbReference>
<dbReference type="SUPFAM" id="SSF103473">
    <property type="entry name" value="MFS general substrate transporter"/>
    <property type="match status" value="1"/>
</dbReference>
<evidence type="ECO:0000256" key="14">
    <source>
        <dbReference type="ARBA" id="ARBA00044780"/>
    </source>
</evidence>
<evidence type="ECO:0000256" key="5">
    <source>
        <dbReference type="ARBA" id="ARBA00022884"/>
    </source>
</evidence>
<comment type="subunit">
    <text evidence="2">Homodimer.</text>
</comment>
<dbReference type="GO" id="GO:0016020">
    <property type="term" value="C:membrane"/>
    <property type="evidence" value="ECO:0007669"/>
    <property type="project" value="UniProtKB-SubCell"/>
</dbReference>
<keyword evidence="19" id="KW-1185">Reference proteome</keyword>
<dbReference type="Gene3D" id="3.40.50.10420">
    <property type="entry name" value="NagB/RpiA/CoA transferase-like"/>
    <property type="match status" value="1"/>
</dbReference>
<name>A0A812KN49_9DINO</name>
<dbReference type="GO" id="GO:0003723">
    <property type="term" value="F:RNA binding"/>
    <property type="evidence" value="ECO:0007669"/>
    <property type="project" value="UniProtKB-KW"/>
</dbReference>
<comment type="catalytic activity">
    <reaction evidence="9">
        <text>D-glucose(out) = D-glucose(in)</text>
        <dbReference type="Rhea" id="RHEA:60376"/>
        <dbReference type="ChEBI" id="CHEBI:4167"/>
    </reaction>
    <physiologicalReaction direction="left-to-right" evidence="9">
        <dbReference type="Rhea" id="RHEA:60377"/>
    </physiologicalReaction>
</comment>